<dbReference type="RefSeq" id="WP_348704883.1">
    <property type="nucleotide sequence ID" value="NZ_CAXIYA010000022.1"/>
</dbReference>
<evidence type="ECO:0008006" key="3">
    <source>
        <dbReference type="Google" id="ProtNLM"/>
    </source>
</evidence>
<proteinExistence type="predicted"/>
<accession>A0ABM9PNB6</accession>
<organism evidence="1 2">
    <name type="scientific">Tenacibaculum vairaonense</name>
    <dbReference type="NCBI Taxonomy" id="3137860"/>
    <lineage>
        <taxon>Bacteria</taxon>
        <taxon>Pseudomonadati</taxon>
        <taxon>Bacteroidota</taxon>
        <taxon>Flavobacteriia</taxon>
        <taxon>Flavobacteriales</taxon>
        <taxon>Flavobacteriaceae</taxon>
        <taxon>Tenacibaculum</taxon>
    </lineage>
</organism>
<dbReference type="Proteomes" id="UP001497602">
    <property type="component" value="Unassembled WGS sequence"/>
</dbReference>
<dbReference type="EMBL" id="CAXJRC010000033">
    <property type="protein sequence ID" value="CAL2107192.1"/>
    <property type="molecule type" value="Genomic_DNA"/>
</dbReference>
<reference evidence="1 2" key="1">
    <citation type="submission" date="2024-05" db="EMBL/GenBank/DDBJ databases">
        <authorList>
            <person name="Duchaud E."/>
        </authorList>
    </citation>
    <scope>NUCLEOTIDE SEQUENCE [LARGE SCALE GENOMIC DNA]</scope>
    <source>
        <strain evidence="1">Ena-SAMPLE-TAB-13-05-2024-13:56:06:370-140305</strain>
    </source>
</reference>
<name>A0ABM9PNB6_9FLAO</name>
<gene>
    <name evidence="1" type="ORF">T190115A13A_30038</name>
</gene>
<protein>
    <recommendedName>
        <fullName evidence="3">Glyoxalase</fullName>
    </recommendedName>
</protein>
<evidence type="ECO:0000313" key="2">
    <source>
        <dbReference type="Proteomes" id="UP001497602"/>
    </source>
</evidence>
<sequence length="133" mass="15734">MEDKKSIRPVLNLSSNNENESFQNETLRPILKLQHDIIVRVFSRISIKQKVDIHNFSNDRFTDYIKKVVFKNIGLRNQLLGVVIGQFTNEEYISYEKNTSEFHKRIIQMIQKRLLDSIEEIKDINIAQKSNLK</sequence>
<evidence type="ECO:0000313" key="1">
    <source>
        <dbReference type="EMBL" id="CAL2107192.1"/>
    </source>
</evidence>
<comment type="caution">
    <text evidence="1">The sequence shown here is derived from an EMBL/GenBank/DDBJ whole genome shotgun (WGS) entry which is preliminary data.</text>
</comment>
<keyword evidence="2" id="KW-1185">Reference proteome</keyword>